<dbReference type="Gramene" id="KVH87853">
    <property type="protein sequence ID" value="KVH87853"/>
    <property type="gene ID" value="Ccrd_024835"/>
</dbReference>
<evidence type="ECO:0000313" key="3">
    <source>
        <dbReference type="Proteomes" id="UP000243975"/>
    </source>
</evidence>
<name>A0A103XBV2_CYNCS</name>
<dbReference type="EMBL" id="LEKV01005768">
    <property type="protein sequence ID" value="KVH87853.1"/>
    <property type="molecule type" value="Genomic_DNA"/>
</dbReference>
<keyword evidence="1" id="KW-1133">Transmembrane helix</keyword>
<feature type="transmembrane region" description="Helical" evidence="1">
    <location>
        <begin position="92"/>
        <end position="115"/>
    </location>
</feature>
<evidence type="ECO:0000256" key="1">
    <source>
        <dbReference type="SAM" id="Phobius"/>
    </source>
</evidence>
<comment type="caution">
    <text evidence="2">The sequence shown here is derived from an EMBL/GenBank/DDBJ whole genome shotgun (WGS) entry which is preliminary data.</text>
</comment>
<proteinExistence type="predicted"/>
<dbReference type="AlphaFoldDB" id="A0A103XBV2"/>
<organism evidence="2 3">
    <name type="scientific">Cynara cardunculus var. scolymus</name>
    <name type="common">Globe artichoke</name>
    <name type="synonym">Cynara scolymus</name>
    <dbReference type="NCBI Taxonomy" id="59895"/>
    <lineage>
        <taxon>Eukaryota</taxon>
        <taxon>Viridiplantae</taxon>
        <taxon>Streptophyta</taxon>
        <taxon>Embryophyta</taxon>
        <taxon>Tracheophyta</taxon>
        <taxon>Spermatophyta</taxon>
        <taxon>Magnoliopsida</taxon>
        <taxon>eudicotyledons</taxon>
        <taxon>Gunneridae</taxon>
        <taxon>Pentapetalae</taxon>
        <taxon>asterids</taxon>
        <taxon>campanulids</taxon>
        <taxon>Asterales</taxon>
        <taxon>Asteraceae</taxon>
        <taxon>Carduoideae</taxon>
        <taxon>Cardueae</taxon>
        <taxon>Carduinae</taxon>
        <taxon>Cynara</taxon>
    </lineage>
</organism>
<accession>A0A103XBV2</accession>
<keyword evidence="1" id="KW-0812">Transmembrane</keyword>
<keyword evidence="3" id="KW-1185">Reference proteome</keyword>
<evidence type="ECO:0000313" key="2">
    <source>
        <dbReference type="EMBL" id="KVH87853.1"/>
    </source>
</evidence>
<protein>
    <submittedName>
        <fullName evidence="2">Uncharacterized protein</fullName>
    </submittedName>
</protein>
<sequence length="117" mass="13400">MRWILSLMTMISWTKMPLLTSTPLLRELPLQSLSLNRPSLVALSPLLLLFLGKLKDVDSVKKLMPNVIIVCLVILILSIQMASPVLNDKISFYFLMIVRGSLFVFIQEKVLLFSFKY</sequence>
<dbReference type="Proteomes" id="UP000243975">
    <property type="component" value="Unassembled WGS sequence"/>
</dbReference>
<gene>
    <name evidence="2" type="ORF">Ccrd_024835</name>
</gene>
<feature type="transmembrane region" description="Helical" evidence="1">
    <location>
        <begin position="66"/>
        <end position="86"/>
    </location>
</feature>
<reference evidence="2 3" key="1">
    <citation type="journal article" date="2016" name="Sci. Rep.">
        <title>The genome sequence of the outbreeding globe artichoke constructed de novo incorporating a phase-aware low-pass sequencing strategy of F1 progeny.</title>
        <authorList>
            <person name="Scaglione D."/>
            <person name="Reyes-Chin-Wo S."/>
            <person name="Acquadro A."/>
            <person name="Froenicke L."/>
            <person name="Portis E."/>
            <person name="Beitel C."/>
            <person name="Tirone M."/>
            <person name="Mauro R."/>
            <person name="Lo Monaco A."/>
            <person name="Mauromicale G."/>
            <person name="Faccioli P."/>
            <person name="Cattivelli L."/>
            <person name="Rieseberg L."/>
            <person name="Michelmore R."/>
            <person name="Lanteri S."/>
        </authorList>
    </citation>
    <scope>NUCLEOTIDE SEQUENCE [LARGE SCALE GENOMIC DNA]</scope>
    <source>
        <strain evidence="2">2C</strain>
    </source>
</reference>
<keyword evidence="1" id="KW-0472">Membrane</keyword>